<reference evidence="2" key="1">
    <citation type="submission" date="2014-11" db="EMBL/GenBank/DDBJ databases">
        <authorList>
            <person name="Otto D Thomas"/>
            <person name="Naeem Raeece"/>
        </authorList>
    </citation>
    <scope>NUCLEOTIDE SEQUENCE</scope>
</reference>
<dbReference type="VEuPathDB" id="CryptoDB:Cvel_6629"/>
<dbReference type="EMBL" id="CDMZ01002514">
    <property type="protein sequence ID" value="CEM42707.1"/>
    <property type="molecule type" value="Genomic_DNA"/>
</dbReference>
<dbReference type="AlphaFoldDB" id="A0A0G4HF75"/>
<feature type="region of interest" description="Disordered" evidence="1">
    <location>
        <begin position="555"/>
        <end position="598"/>
    </location>
</feature>
<feature type="compositionally biased region" description="Polar residues" evidence="1">
    <location>
        <begin position="564"/>
        <end position="589"/>
    </location>
</feature>
<feature type="region of interest" description="Disordered" evidence="1">
    <location>
        <begin position="709"/>
        <end position="751"/>
    </location>
</feature>
<accession>A0A0G4HF75</accession>
<evidence type="ECO:0000313" key="2">
    <source>
        <dbReference type="EMBL" id="CEM42707.1"/>
    </source>
</evidence>
<protein>
    <submittedName>
        <fullName evidence="2">Uncharacterized protein</fullName>
    </submittedName>
</protein>
<feature type="compositionally biased region" description="Polar residues" evidence="1">
    <location>
        <begin position="712"/>
        <end position="724"/>
    </location>
</feature>
<proteinExistence type="predicted"/>
<sequence length="931" mass="99138">MFEGLKDLDMKKFGDVFGDLSHLKDLFDKGGVPGGAPGGAGDALKNLDLSKLFDGIKDKKGGVDKNKKDKKPKEEMIGECDGPGTTCRADGVPVCNCAAGSFCAGGGAENFKNNTDTCVLRPGQPCVFDGNSDPTCSSGKCSKIPTCTETIQKCDFGPEGSPCTNNTDCNPRDGLACNATSEVCDSCGPGKSCNPGSDPPGCCDPYRCELGFRSVNVKRRLDGRGEGEIGELIKTPRCCSDTYTAPCDDDFSCCNSKDACALTGGTDFGVGQKDRKDCCRRFGARCSSADECCPTREDGTAIDFAGSDCVKAQGGDRRCCIVQGASCTAKTAGGSGSTACCGNQLEGNSQVNCIGGDLLTGQRPTCSSCIQTGNSCIRNTECCDFLKKGDASNEGQVCVGADNEEGITITPGVCGDCRDVGETCAIRKQQGANDPKTKTLDDNDCCNNPSDIKERLQCGKVKEQTEHELQNVVNETLFELRGSSSFDFTTDNRCCVAVGGVCRNTTDCCQFVSSPDVTVKRCVGLDDSCTPDIGHCVAMPNGDIMDDLGRRLSGSGPVGVEAAPSSSLPLNALNRTNPHSSEAKLSQMKQAKEKREKKRIRTKAPWLDHLFGFSLAFSDDCSLIAVGEPGTDEQQGAVSVYRLRPPTDVQGQKTRGGEGAKALPFTFATRPARHLVTRKDPPLAGRRLSWTADPTRDRVSLQTRRLTLSLSAATPTEKSQQEPSSEVHIETVNVDLAPPRRRFSPRSRDRGGKALFGSAVTHCSVPLQQSEGESGETEYVHFLAVSAPGSWHGNVYVYVLTEGEGDTGLGGSLTGSVGDDRKTGFGYEMVQELVSQGGKGPFDFLQRLSLRDAGGFGEARMGQSVQFVKNENAETDEIVLLTTEQREGAQAYGFKMDTDRVWPPFSKMMPSEIERFGKDLEDVLAVSVASS</sequence>
<name>A0A0G4HF75_9ALVE</name>
<organism evidence="2">
    <name type="scientific">Chromera velia CCMP2878</name>
    <dbReference type="NCBI Taxonomy" id="1169474"/>
    <lineage>
        <taxon>Eukaryota</taxon>
        <taxon>Sar</taxon>
        <taxon>Alveolata</taxon>
        <taxon>Colpodellida</taxon>
        <taxon>Chromeraceae</taxon>
        <taxon>Chromera</taxon>
    </lineage>
</organism>
<evidence type="ECO:0000256" key="1">
    <source>
        <dbReference type="SAM" id="MobiDB-lite"/>
    </source>
</evidence>
<dbReference type="PhylomeDB" id="A0A0G4HF75"/>
<gene>
    <name evidence="2" type="ORF">Cvel_6629</name>
</gene>